<reference evidence="4" key="2">
    <citation type="journal article" date="2024" name="Plant">
        <title>Genomic evolution and insights into agronomic trait innovations of Sesamum species.</title>
        <authorList>
            <person name="Miao H."/>
            <person name="Wang L."/>
            <person name="Qu L."/>
            <person name="Liu H."/>
            <person name="Sun Y."/>
            <person name="Le M."/>
            <person name="Wang Q."/>
            <person name="Wei S."/>
            <person name="Zheng Y."/>
            <person name="Lin W."/>
            <person name="Duan Y."/>
            <person name="Cao H."/>
            <person name="Xiong S."/>
            <person name="Wang X."/>
            <person name="Wei L."/>
            <person name="Li C."/>
            <person name="Ma Q."/>
            <person name="Ju M."/>
            <person name="Zhao R."/>
            <person name="Li G."/>
            <person name="Mu C."/>
            <person name="Tian Q."/>
            <person name="Mei H."/>
            <person name="Zhang T."/>
            <person name="Gao T."/>
            <person name="Zhang H."/>
        </authorList>
    </citation>
    <scope>NUCLEOTIDE SEQUENCE</scope>
    <source>
        <strain evidence="4">KEN8</strain>
    </source>
</reference>
<protein>
    <submittedName>
        <fullName evidence="4">Transcription termination factor MT, chloroplastic</fullName>
    </submittedName>
</protein>
<name>A0AAW2RSS3_9LAMI</name>
<dbReference type="PANTHER" id="PTHR13068:SF135">
    <property type="entry name" value="TRANSCRIPTION TERMINATION FACTOR MTERF8, CHLOROPLASTIC"/>
    <property type="match status" value="1"/>
</dbReference>
<gene>
    <name evidence="4" type="ORF">Scaly_0535900</name>
</gene>
<dbReference type="InterPro" id="IPR038538">
    <property type="entry name" value="MTERF_sf"/>
</dbReference>
<organism evidence="4">
    <name type="scientific">Sesamum calycinum</name>
    <dbReference type="NCBI Taxonomy" id="2727403"/>
    <lineage>
        <taxon>Eukaryota</taxon>
        <taxon>Viridiplantae</taxon>
        <taxon>Streptophyta</taxon>
        <taxon>Embryophyta</taxon>
        <taxon>Tracheophyta</taxon>
        <taxon>Spermatophyta</taxon>
        <taxon>Magnoliopsida</taxon>
        <taxon>eudicotyledons</taxon>
        <taxon>Gunneridae</taxon>
        <taxon>Pentapetalae</taxon>
        <taxon>asterids</taxon>
        <taxon>lamiids</taxon>
        <taxon>Lamiales</taxon>
        <taxon>Pedaliaceae</taxon>
        <taxon>Sesamum</taxon>
    </lineage>
</organism>
<proteinExistence type="inferred from homology"/>
<dbReference type="AlphaFoldDB" id="A0AAW2RSS3"/>
<dbReference type="EMBL" id="JACGWM010000003">
    <property type="protein sequence ID" value="KAL0382486.1"/>
    <property type="molecule type" value="Genomic_DNA"/>
</dbReference>
<evidence type="ECO:0000313" key="4">
    <source>
        <dbReference type="EMBL" id="KAL0382486.1"/>
    </source>
</evidence>
<sequence length="550" mass="61892">MAANPFALPTDPRLQSPSLYFTASTFTHFPLTKFSGFSLRQKSANNRLLLSCRCGALAINGNDSTSMFADSGIMLFSLLQEMGFSEKDTEAILSTNAALRFTPFASIRARVQVLQSAGVNGLALSRLIVKRPDVLTAREIDALLCFLVNDGNQELQGKIEPTQIERLLNGTDPEFLVGFERKVRLLLQFGIPKDKLVHVLNTVNLTKALCLKSVEEMERMLAFLNRFGGADLILRRPAILNYELETHLIPRIGFLLELGGGDESATATVLRKFPFVLAYSVDHLKDHVEFLNSYVGLSNEEIFRIVLVYPSLFSASRKRKLHPRIDFLKQCGLTSHDIYRFLIKAPLFLSLSFEENLANKLVFLVKIGYENRTKELALAMGAVTRCSCKNLQEVIGVFLNYGLTCEDILDMSKKHPQVLQYNHESLEEKLDYLIEEMGREVGELLSFPAFLGYKLDGRIKHRYEEKRKILGEGMSINKLLSVSAARFSTKTKRKGPFEASISSSNAPMLWLSLIFLKSKAMADYLIVNELDKKMIADIQVKAIRLLLMAK</sequence>
<comment type="caution">
    <text evidence="4">The sequence shown here is derived from an EMBL/GenBank/DDBJ whole genome shotgun (WGS) entry which is preliminary data.</text>
</comment>
<evidence type="ECO:0000256" key="1">
    <source>
        <dbReference type="ARBA" id="ARBA00007692"/>
    </source>
</evidence>
<dbReference type="GO" id="GO:0006353">
    <property type="term" value="P:DNA-templated transcription termination"/>
    <property type="evidence" value="ECO:0007669"/>
    <property type="project" value="UniProtKB-KW"/>
</dbReference>
<dbReference type="Pfam" id="PF02536">
    <property type="entry name" value="mTERF"/>
    <property type="match status" value="1"/>
</dbReference>
<keyword evidence="3" id="KW-0809">Transit peptide</keyword>
<evidence type="ECO:0000256" key="3">
    <source>
        <dbReference type="ARBA" id="ARBA00022946"/>
    </source>
</evidence>
<dbReference type="SMART" id="SM00733">
    <property type="entry name" value="Mterf"/>
    <property type="match status" value="6"/>
</dbReference>
<keyword evidence="2" id="KW-0805">Transcription regulation</keyword>
<comment type="similarity">
    <text evidence="1">Belongs to the mTERF family.</text>
</comment>
<keyword evidence="2" id="KW-0804">Transcription</keyword>
<accession>A0AAW2RSS3</accession>
<evidence type="ECO:0000256" key="2">
    <source>
        <dbReference type="ARBA" id="ARBA00022472"/>
    </source>
</evidence>
<reference evidence="4" key="1">
    <citation type="submission" date="2020-06" db="EMBL/GenBank/DDBJ databases">
        <authorList>
            <person name="Li T."/>
            <person name="Hu X."/>
            <person name="Zhang T."/>
            <person name="Song X."/>
            <person name="Zhang H."/>
            <person name="Dai N."/>
            <person name="Sheng W."/>
            <person name="Hou X."/>
            <person name="Wei L."/>
        </authorList>
    </citation>
    <scope>NUCLEOTIDE SEQUENCE</scope>
    <source>
        <strain evidence="4">KEN8</strain>
        <tissue evidence="4">Leaf</tissue>
    </source>
</reference>
<dbReference type="Gene3D" id="1.25.70.10">
    <property type="entry name" value="Transcription termination factor 3, mitochondrial"/>
    <property type="match status" value="2"/>
</dbReference>
<keyword evidence="2" id="KW-0806">Transcription termination</keyword>
<dbReference type="GO" id="GO:0003676">
    <property type="term" value="F:nucleic acid binding"/>
    <property type="evidence" value="ECO:0007669"/>
    <property type="project" value="InterPro"/>
</dbReference>
<dbReference type="InterPro" id="IPR003690">
    <property type="entry name" value="MTERF"/>
</dbReference>
<dbReference type="PANTHER" id="PTHR13068">
    <property type="entry name" value="CGI-12 PROTEIN-RELATED"/>
    <property type="match status" value="1"/>
</dbReference>